<evidence type="ECO:0000313" key="2">
    <source>
        <dbReference type="Proteomes" id="UP000761264"/>
    </source>
</evidence>
<proteinExistence type="predicted"/>
<dbReference type="RefSeq" id="WP_167220572.1">
    <property type="nucleotide sequence ID" value="NZ_JAAQPH010000001.1"/>
</dbReference>
<gene>
    <name evidence="1" type="ORF">HBA54_01385</name>
</gene>
<evidence type="ECO:0000313" key="1">
    <source>
        <dbReference type="EMBL" id="NIA67240.1"/>
    </source>
</evidence>
<dbReference type="AlphaFoldDB" id="A0A967C2Q1"/>
<dbReference type="EMBL" id="JAAQPH010000001">
    <property type="protein sequence ID" value="NIA67240.1"/>
    <property type="molecule type" value="Genomic_DNA"/>
</dbReference>
<name>A0A967C2Q1_9PROT</name>
<organism evidence="1 2">
    <name type="scientific">Pelagibius litoralis</name>
    <dbReference type="NCBI Taxonomy" id="374515"/>
    <lineage>
        <taxon>Bacteria</taxon>
        <taxon>Pseudomonadati</taxon>
        <taxon>Pseudomonadota</taxon>
        <taxon>Alphaproteobacteria</taxon>
        <taxon>Rhodospirillales</taxon>
        <taxon>Rhodovibrionaceae</taxon>
        <taxon>Pelagibius</taxon>
    </lineage>
</organism>
<dbReference type="Proteomes" id="UP000761264">
    <property type="component" value="Unassembled WGS sequence"/>
</dbReference>
<reference evidence="1" key="1">
    <citation type="submission" date="2020-03" db="EMBL/GenBank/DDBJ databases">
        <title>Genome of Pelagibius litoralis DSM 21314T.</title>
        <authorList>
            <person name="Wang G."/>
        </authorList>
    </citation>
    <scope>NUCLEOTIDE SEQUENCE</scope>
    <source>
        <strain evidence="1">DSM 21314</strain>
    </source>
</reference>
<comment type="caution">
    <text evidence="1">The sequence shown here is derived from an EMBL/GenBank/DDBJ whole genome shotgun (WGS) entry which is preliminary data.</text>
</comment>
<keyword evidence="2" id="KW-1185">Reference proteome</keyword>
<sequence>MQLGLLKSSADRDGSYYAEFSAGDGVRVLSEAACVYMDGDAFEALCFVAGNFRVSSTTTIEGFAIDRLVEELNDAAQRISHSDSAKQIWPLSASYGYTQFNSIKDWEAGRRDFSVMLRELGQWLQTVRARDEPVTIRGV</sequence>
<protein>
    <submittedName>
        <fullName evidence="1">Uncharacterized protein</fullName>
    </submittedName>
</protein>
<accession>A0A967C2Q1</accession>